<keyword evidence="5" id="KW-1185">Reference proteome</keyword>
<dbReference type="RefSeq" id="WP_254572942.1">
    <property type="nucleotide sequence ID" value="NZ_CP098502.1"/>
</dbReference>
<proteinExistence type="predicted"/>
<dbReference type="SMART" id="SM00382">
    <property type="entry name" value="AAA"/>
    <property type="match status" value="1"/>
</dbReference>
<dbReference type="InterPro" id="IPR015854">
    <property type="entry name" value="ABC_transpr_LolD-like"/>
</dbReference>
<dbReference type="PANTHER" id="PTHR24220:SF685">
    <property type="entry name" value="ABC TRANSPORTER RELATED"/>
    <property type="match status" value="1"/>
</dbReference>
<evidence type="ECO:0000313" key="4">
    <source>
        <dbReference type="EMBL" id="UTI66270.1"/>
    </source>
</evidence>
<dbReference type="InterPro" id="IPR017871">
    <property type="entry name" value="ABC_transporter-like_CS"/>
</dbReference>
<organism evidence="4 5">
    <name type="scientific">Paraconexibacter antarcticus</name>
    <dbReference type="NCBI Taxonomy" id="2949664"/>
    <lineage>
        <taxon>Bacteria</taxon>
        <taxon>Bacillati</taxon>
        <taxon>Actinomycetota</taxon>
        <taxon>Thermoleophilia</taxon>
        <taxon>Solirubrobacterales</taxon>
        <taxon>Paraconexibacteraceae</taxon>
        <taxon>Paraconexibacter</taxon>
    </lineage>
</organism>
<name>A0ABY5E0B0_9ACTN</name>
<reference evidence="4 5" key="1">
    <citation type="submission" date="2022-06" db="EMBL/GenBank/DDBJ databases">
        <title>Paraconexibacter antarcticus.</title>
        <authorList>
            <person name="Kim C.S."/>
        </authorList>
    </citation>
    <scope>NUCLEOTIDE SEQUENCE [LARGE SCALE GENOMIC DNA]</scope>
    <source>
        <strain evidence="4 5">02-257</strain>
    </source>
</reference>
<dbReference type="GO" id="GO:0005524">
    <property type="term" value="F:ATP binding"/>
    <property type="evidence" value="ECO:0007669"/>
    <property type="project" value="UniProtKB-KW"/>
</dbReference>
<keyword evidence="1" id="KW-0547">Nucleotide-binding</keyword>
<dbReference type="Gene3D" id="3.40.50.300">
    <property type="entry name" value="P-loop containing nucleotide triphosphate hydrolases"/>
    <property type="match status" value="1"/>
</dbReference>
<dbReference type="InterPro" id="IPR003439">
    <property type="entry name" value="ABC_transporter-like_ATP-bd"/>
</dbReference>
<dbReference type="SUPFAM" id="SSF52540">
    <property type="entry name" value="P-loop containing nucleoside triphosphate hydrolases"/>
    <property type="match status" value="1"/>
</dbReference>
<sequence>MSPAEPLVRCTQAARTFGQGRTATVALSPTDCVVLPGDRIALVGPSGSGKSTLLHLMAGLDDPTRGEVTWPAIGSRDDLRPGHVAVVFQGPTLLAPLTVIENVALPLILDGDTDARARATAREALGLLGLAGLADKLPEEISGGQAQRVAVARALAGRPALILADEPTGQLDRASGQVVTDVLLQAADHAGAALVISTHDMSIAQRFAVCWQLHSGQLTRTTADLSDPAAASIEESSWSR</sequence>
<gene>
    <name evidence="4" type="ORF">NBH00_08700</name>
</gene>
<evidence type="ECO:0000256" key="2">
    <source>
        <dbReference type="ARBA" id="ARBA00022840"/>
    </source>
</evidence>
<protein>
    <submittedName>
        <fullName evidence="4">ATP-binding cassette domain-containing protein</fullName>
    </submittedName>
</protein>
<dbReference type="EMBL" id="CP098502">
    <property type="protein sequence ID" value="UTI66270.1"/>
    <property type="molecule type" value="Genomic_DNA"/>
</dbReference>
<evidence type="ECO:0000259" key="3">
    <source>
        <dbReference type="PROSITE" id="PS50893"/>
    </source>
</evidence>
<dbReference type="PROSITE" id="PS50893">
    <property type="entry name" value="ABC_TRANSPORTER_2"/>
    <property type="match status" value="1"/>
</dbReference>
<evidence type="ECO:0000313" key="5">
    <source>
        <dbReference type="Proteomes" id="UP001056035"/>
    </source>
</evidence>
<dbReference type="Proteomes" id="UP001056035">
    <property type="component" value="Chromosome"/>
</dbReference>
<dbReference type="PROSITE" id="PS00211">
    <property type="entry name" value="ABC_TRANSPORTER_1"/>
    <property type="match status" value="1"/>
</dbReference>
<accession>A0ABY5E0B0</accession>
<feature type="domain" description="ABC transporter" evidence="3">
    <location>
        <begin position="8"/>
        <end position="240"/>
    </location>
</feature>
<dbReference type="PANTHER" id="PTHR24220">
    <property type="entry name" value="IMPORT ATP-BINDING PROTEIN"/>
    <property type="match status" value="1"/>
</dbReference>
<keyword evidence="2 4" id="KW-0067">ATP-binding</keyword>
<dbReference type="Pfam" id="PF00005">
    <property type="entry name" value="ABC_tran"/>
    <property type="match status" value="1"/>
</dbReference>
<dbReference type="InterPro" id="IPR027417">
    <property type="entry name" value="P-loop_NTPase"/>
</dbReference>
<dbReference type="InterPro" id="IPR003593">
    <property type="entry name" value="AAA+_ATPase"/>
</dbReference>
<evidence type="ECO:0000256" key="1">
    <source>
        <dbReference type="ARBA" id="ARBA00022741"/>
    </source>
</evidence>